<dbReference type="OrthoDB" id="7850758at2"/>
<evidence type="ECO:0000313" key="2">
    <source>
        <dbReference type="Proteomes" id="UP000244915"/>
    </source>
</evidence>
<sequence>MAMTEEQTTTETKRGRARRLLIEPLTEHGFRKPGNVKLEQHDAFLVKLADALTYMSDEQLGTLRDMLRYRGEGKTRDAWPSMATITALAEAVAPRPVEEHPTIISWFGSARGPAALAEGVLVAEFAFLEKRKRPPLSDGDRRIIRERAHEWERQRELCQDRVRRGMTRDDDLKWLRWYEGMERRAIALLPEGGA</sequence>
<dbReference type="AlphaFoldDB" id="A0A2U8HJF6"/>
<gene>
    <name evidence="1" type="ORF">CEW88_15510</name>
</gene>
<organism evidence="1 2">
    <name type="scientific">Alloyangia pacifica</name>
    <dbReference type="NCBI Taxonomy" id="311180"/>
    <lineage>
        <taxon>Bacteria</taxon>
        <taxon>Pseudomonadati</taxon>
        <taxon>Pseudomonadota</taxon>
        <taxon>Alphaproteobacteria</taxon>
        <taxon>Rhodobacterales</taxon>
        <taxon>Roseobacteraceae</taxon>
        <taxon>Alloyangia</taxon>
    </lineage>
</organism>
<evidence type="ECO:0000313" key="1">
    <source>
        <dbReference type="EMBL" id="AWI85156.1"/>
    </source>
</evidence>
<dbReference type="EMBL" id="CP022190">
    <property type="protein sequence ID" value="AWI85156.1"/>
    <property type="molecule type" value="Genomic_DNA"/>
</dbReference>
<dbReference type="RefSeq" id="WP_108968650.1">
    <property type="nucleotide sequence ID" value="NZ_CP022190.1"/>
</dbReference>
<dbReference type="Proteomes" id="UP000244915">
    <property type="component" value="Chromosome 2"/>
</dbReference>
<accession>A0A2U8HJF6</accession>
<protein>
    <submittedName>
        <fullName evidence="1">Uncharacterized protein</fullName>
    </submittedName>
</protein>
<reference evidence="1 2" key="1">
    <citation type="submission" date="2017-06" db="EMBL/GenBank/DDBJ databases">
        <title>Yangia sp. YSBP01 complete genome sequence.</title>
        <authorList>
            <person name="Woo J.-H."/>
            <person name="Kim H.-S."/>
        </authorList>
    </citation>
    <scope>NUCLEOTIDE SEQUENCE [LARGE SCALE GENOMIC DNA]</scope>
    <source>
        <strain evidence="1 2">YSBP01</strain>
    </source>
</reference>
<name>A0A2U8HJF6_9RHOB</name>
<proteinExistence type="predicted"/>
<dbReference type="KEGG" id="ypac:CEW88_15510"/>